<gene>
    <name evidence="2" type="ORF">BJP34_24095</name>
</gene>
<sequence length="85" mass="8853">MSIDTENMENNMNSLVYEQPTLKNYGTMKSLTLGTGGSPSDALGTSDAAVNDFNNSNPVDSFAPGVPDVVHDGFGGTVNANDPDN</sequence>
<organism evidence="2 3">
    <name type="scientific">Moorena producens PAL-8-15-08-1</name>
    <dbReference type="NCBI Taxonomy" id="1458985"/>
    <lineage>
        <taxon>Bacteria</taxon>
        <taxon>Bacillati</taxon>
        <taxon>Cyanobacteriota</taxon>
        <taxon>Cyanophyceae</taxon>
        <taxon>Coleofasciculales</taxon>
        <taxon>Coleofasciculaceae</taxon>
        <taxon>Moorena</taxon>
    </lineage>
</organism>
<evidence type="ECO:0000313" key="3">
    <source>
        <dbReference type="Proteomes" id="UP000177870"/>
    </source>
</evidence>
<reference evidence="3" key="1">
    <citation type="submission" date="2016-10" db="EMBL/GenBank/DDBJ databases">
        <title>Comparative genomics uncovers the prolific and rare metabolic potential of the cyanobacterial genus Moorea.</title>
        <authorList>
            <person name="Leao T."/>
            <person name="Castelao G."/>
            <person name="Korobeynikov A."/>
            <person name="Monroe E.A."/>
            <person name="Podell S."/>
            <person name="Glukhov E."/>
            <person name="Allen E."/>
            <person name="Gerwick W.H."/>
            <person name="Gerwick L."/>
        </authorList>
    </citation>
    <scope>NUCLEOTIDE SEQUENCE [LARGE SCALE GENOMIC DNA]</scope>
    <source>
        <strain evidence="3">PAL-8-15-08-1</strain>
    </source>
</reference>
<name>A0A1D8TWS8_9CYAN</name>
<accession>A0A1D8TWS8</accession>
<dbReference type="RefSeq" id="WP_070394533.1">
    <property type="nucleotide sequence ID" value="NZ_CP017599.1"/>
</dbReference>
<dbReference type="AlphaFoldDB" id="A0A1D8TWS8"/>
<dbReference type="KEGG" id="mpro:BJP34_24095"/>
<feature type="region of interest" description="Disordered" evidence="1">
    <location>
        <begin position="35"/>
        <end position="85"/>
    </location>
</feature>
<evidence type="ECO:0000256" key="1">
    <source>
        <dbReference type="SAM" id="MobiDB-lite"/>
    </source>
</evidence>
<evidence type="ECO:0000313" key="2">
    <source>
        <dbReference type="EMBL" id="AOX02109.1"/>
    </source>
</evidence>
<dbReference type="Proteomes" id="UP000177870">
    <property type="component" value="Chromosome"/>
</dbReference>
<proteinExistence type="predicted"/>
<protein>
    <submittedName>
        <fullName evidence="2">Uncharacterized protein</fullName>
    </submittedName>
</protein>
<dbReference type="EMBL" id="CP017599">
    <property type="protein sequence ID" value="AOX02109.1"/>
    <property type="molecule type" value="Genomic_DNA"/>
</dbReference>